<accession>A0ABS5V873</accession>
<dbReference type="SUPFAM" id="SSF111369">
    <property type="entry name" value="HlyD-like secretion proteins"/>
    <property type="match status" value="1"/>
</dbReference>
<dbReference type="Gene3D" id="2.40.30.170">
    <property type="match status" value="1"/>
</dbReference>
<protein>
    <submittedName>
        <fullName evidence="4">HlyD family efflux transporter periplasmic adaptor subunit</fullName>
    </submittedName>
</protein>
<organism evidence="4 5">
    <name type="scientific">Shewanella jiangmenensis</name>
    <dbReference type="NCBI Taxonomy" id="2837387"/>
    <lineage>
        <taxon>Bacteria</taxon>
        <taxon>Pseudomonadati</taxon>
        <taxon>Pseudomonadota</taxon>
        <taxon>Gammaproteobacteria</taxon>
        <taxon>Alteromonadales</taxon>
        <taxon>Shewanellaceae</taxon>
        <taxon>Shewanella</taxon>
    </lineage>
</organism>
<evidence type="ECO:0000313" key="5">
    <source>
        <dbReference type="Proteomes" id="UP001195903"/>
    </source>
</evidence>
<evidence type="ECO:0000256" key="3">
    <source>
        <dbReference type="SAM" id="Coils"/>
    </source>
</evidence>
<evidence type="ECO:0000256" key="1">
    <source>
        <dbReference type="ARBA" id="ARBA00004196"/>
    </source>
</evidence>
<evidence type="ECO:0000313" key="4">
    <source>
        <dbReference type="EMBL" id="MBT1446640.1"/>
    </source>
</evidence>
<dbReference type="Gene3D" id="2.40.50.100">
    <property type="match status" value="1"/>
</dbReference>
<keyword evidence="5" id="KW-1185">Reference proteome</keyword>
<proteinExistence type="predicted"/>
<comment type="caution">
    <text evidence="4">The sequence shown here is derived from an EMBL/GenBank/DDBJ whole genome shotgun (WGS) entry which is preliminary data.</text>
</comment>
<dbReference type="RefSeq" id="WP_214508825.1">
    <property type="nucleotide sequence ID" value="NZ_JAHEPS010000018.1"/>
</dbReference>
<reference evidence="4 5" key="1">
    <citation type="submission" date="2021-05" db="EMBL/GenBank/DDBJ databases">
        <title>Shewanella sp. JM162201.</title>
        <authorList>
            <person name="Xu S."/>
            <person name="Li A."/>
        </authorList>
    </citation>
    <scope>NUCLEOTIDE SEQUENCE [LARGE SCALE GENOMIC DNA]</scope>
    <source>
        <strain evidence="4 5">JM162201</strain>
    </source>
</reference>
<name>A0ABS5V873_9GAMM</name>
<dbReference type="PANTHER" id="PTHR32347">
    <property type="entry name" value="EFFLUX SYSTEM COMPONENT YKNX-RELATED"/>
    <property type="match status" value="1"/>
</dbReference>
<keyword evidence="2 3" id="KW-0175">Coiled coil</keyword>
<sequence>MDITISKRKNRWRTPALVVAIATVLGVAAIQIISPAAEHRVERNQLLIGTVKRGDLQVSVDGYGVLRSNKQRLISAESPATVADILLRPGAEVTPDAVILQLQDPQLQQELEQAAMMVSRQQAAQKRGQLANQREMLAEEVVLAELVAQRDTQLLRLVASRELAERGVVAAIEFKTAELQERQLSQRIALQKQRLAQLKEVAAEDLNIANEELKQAKASLQRLEQRVNQLTVRAGIHGVLQRLPVELGQSVTAGQELALIGSSQDLQALIRVSQSKVEQLRVGQSAVVNTRRETARAEVSRITPQVQDGTVEVELRFVDTIPASARPELNVDAQIFTADLKNVLYLERPVNVQSHASSKLFRYHQDEQQLQATALQFSDEAGRYLVLQTGANEGEAFVLSDMATFADANTISVNH</sequence>
<gene>
    <name evidence="4" type="ORF">KJI95_19260</name>
</gene>
<dbReference type="Proteomes" id="UP001195903">
    <property type="component" value="Unassembled WGS sequence"/>
</dbReference>
<feature type="coiled-coil region" evidence="3">
    <location>
        <begin position="181"/>
        <end position="233"/>
    </location>
</feature>
<comment type="subcellular location">
    <subcellularLocation>
        <location evidence="1">Cell envelope</location>
    </subcellularLocation>
</comment>
<dbReference type="EMBL" id="JAHEPS010000018">
    <property type="protein sequence ID" value="MBT1446640.1"/>
    <property type="molecule type" value="Genomic_DNA"/>
</dbReference>
<evidence type="ECO:0000256" key="2">
    <source>
        <dbReference type="ARBA" id="ARBA00023054"/>
    </source>
</evidence>
<dbReference type="InterPro" id="IPR050465">
    <property type="entry name" value="UPF0194_transport"/>
</dbReference>
<dbReference type="Gene3D" id="1.10.287.470">
    <property type="entry name" value="Helix hairpin bin"/>
    <property type="match status" value="1"/>
</dbReference>